<protein>
    <submittedName>
        <fullName evidence="2">Uncharacterized protein</fullName>
    </submittedName>
</protein>
<reference evidence="2 3" key="1">
    <citation type="journal article" date="2019" name="Int. J. Syst. Evol. Microbiol.">
        <title>The Global Catalogue of Microorganisms (GCM) 10K type strain sequencing project: providing services to taxonomists for standard genome sequencing and annotation.</title>
        <authorList>
            <consortium name="The Broad Institute Genomics Platform"/>
            <consortium name="The Broad Institute Genome Sequencing Center for Infectious Disease"/>
            <person name="Wu L."/>
            <person name="Ma J."/>
        </authorList>
    </citation>
    <scope>NUCLEOTIDE SEQUENCE [LARGE SCALE GENOMIC DNA]</scope>
    <source>
        <strain evidence="2 3">JCM 6924</strain>
    </source>
</reference>
<feature type="compositionally biased region" description="Basic and acidic residues" evidence="1">
    <location>
        <begin position="27"/>
        <end position="44"/>
    </location>
</feature>
<gene>
    <name evidence="2" type="ORF">GCM10010423_47460</name>
</gene>
<keyword evidence="3" id="KW-1185">Reference proteome</keyword>
<evidence type="ECO:0000256" key="1">
    <source>
        <dbReference type="SAM" id="MobiDB-lite"/>
    </source>
</evidence>
<dbReference type="EMBL" id="BAAATM010000015">
    <property type="protein sequence ID" value="GAA2543018.1"/>
    <property type="molecule type" value="Genomic_DNA"/>
</dbReference>
<evidence type="ECO:0000313" key="2">
    <source>
        <dbReference type="EMBL" id="GAA2543018.1"/>
    </source>
</evidence>
<organism evidence="2 3">
    <name type="scientific">Streptomyces levis</name>
    <dbReference type="NCBI Taxonomy" id="285566"/>
    <lineage>
        <taxon>Bacteria</taxon>
        <taxon>Bacillati</taxon>
        <taxon>Actinomycetota</taxon>
        <taxon>Actinomycetes</taxon>
        <taxon>Kitasatosporales</taxon>
        <taxon>Streptomycetaceae</taxon>
        <taxon>Streptomyces</taxon>
    </lineage>
</organism>
<accession>A0ABN3NWF1</accession>
<sequence>MPTAPVTSLPSPPYGPPMATDPTAGEPARRAAGRSDRAAGDGRVTRLASWNRARLEAEGLLLEPPPRGGPLIGPAHRSPAGEELLREARDLLRALLCDEPPAAAGPHRVTTLTLTLPRDKAHTLAFLLRAATGIGTVGGAANLLFRVEYAEVADHSVGRAVTACLRLVNDLEVNEPELYGRAENAGEDPPA</sequence>
<name>A0ABN3NWF1_9ACTN</name>
<feature type="region of interest" description="Disordered" evidence="1">
    <location>
        <begin position="1"/>
        <end position="45"/>
    </location>
</feature>
<dbReference type="Proteomes" id="UP001501095">
    <property type="component" value="Unassembled WGS sequence"/>
</dbReference>
<proteinExistence type="predicted"/>
<evidence type="ECO:0000313" key="3">
    <source>
        <dbReference type="Proteomes" id="UP001501095"/>
    </source>
</evidence>
<comment type="caution">
    <text evidence="2">The sequence shown here is derived from an EMBL/GenBank/DDBJ whole genome shotgun (WGS) entry which is preliminary data.</text>
</comment>